<dbReference type="Pfam" id="PF08373">
    <property type="entry name" value="RAP"/>
    <property type="match status" value="1"/>
</dbReference>
<organism evidence="3 4">
    <name type="scientific">Pycnococcus provasolii</name>
    <dbReference type="NCBI Taxonomy" id="41880"/>
    <lineage>
        <taxon>Eukaryota</taxon>
        <taxon>Viridiplantae</taxon>
        <taxon>Chlorophyta</taxon>
        <taxon>Pseudoscourfieldiophyceae</taxon>
        <taxon>Pseudoscourfieldiales</taxon>
        <taxon>Pycnococcaceae</taxon>
        <taxon>Pycnococcus</taxon>
    </lineage>
</organism>
<dbReference type="InterPro" id="IPR016024">
    <property type="entry name" value="ARM-type_fold"/>
</dbReference>
<reference evidence="3" key="1">
    <citation type="submission" date="2020-10" db="EMBL/GenBank/DDBJ databases">
        <title>Unveiling of a novel bifunctional photoreceptor, Dualchrome1, isolated from a cosmopolitan green alga.</title>
        <authorList>
            <person name="Suzuki S."/>
            <person name="Kawachi M."/>
        </authorList>
    </citation>
    <scope>NUCLEOTIDE SEQUENCE</scope>
    <source>
        <strain evidence="3">NIES 2893</strain>
    </source>
</reference>
<evidence type="ECO:0000313" key="3">
    <source>
        <dbReference type="EMBL" id="GHP08518.1"/>
    </source>
</evidence>
<dbReference type="PROSITE" id="PS51286">
    <property type="entry name" value="RAP"/>
    <property type="match status" value="1"/>
</dbReference>
<dbReference type="GO" id="GO:0000963">
    <property type="term" value="P:mitochondrial RNA processing"/>
    <property type="evidence" value="ECO:0007669"/>
    <property type="project" value="TreeGrafter"/>
</dbReference>
<feature type="region of interest" description="Disordered" evidence="1">
    <location>
        <begin position="547"/>
        <end position="567"/>
    </location>
</feature>
<protein>
    <recommendedName>
        <fullName evidence="2">RAP domain-containing protein</fullName>
    </recommendedName>
</protein>
<evidence type="ECO:0000256" key="1">
    <source>
        <dbReference type="SAM" id="MobiDB-lite"/>
    </source>
</evidence>
<keyword evidence="4" id="KW-1185">Reference proteome</keyword>
<dbReference type="OrthoDB" id="547751at2759"/>
<dbReference type="Pfam" id="PF26188">
    <property type="entry name" value="RESC6"/>
    <property type="match status" value="1"/>
</dbReference>
<comment type="caution">
    <text evidence="3">The sequence shown here is derived from an EMBL/GenBank/DDBJ whole genome shotgun (WGS) entry which is preliminary data.</text>
</comment>
<evidence type="ECO:0000259" key="2">
    <source>
        <dbReference type="PROSITE" id="PS51286"/>
    </source>
</evidence>
<dbReference type="PANTHER" id="PTHR21228">
    <property type="entry name" value="FAST LEU-RICH DOMAIN-CONTAINING"/>
    <property type="match status" value="1"/>
</dbReference>
<proteinExistence type="predicted"/>
<evidence type="ECO:0000313" key="4">
    <source>
        <dbReference type="Proteomes" id="UP000660262"/>
    </source>
</evidence>
<dbReference type="InterPro" id="IPR013584">
    <property type="entry name" value="RAP"/>
</dbReference>
<dbReference type="GO" id="GO:0003723">
    <property type="term" value="F:RNA binding"/>
    <property type="evidence" value="ECO:0007669"/>
    <property type="project" value="TreeGrafter"/>
</dbReference>
<dbReference type="GO" id="GO:0044528">
    <property type="term" value="P:regulation of mitochondrial mRNA stability"/>
    <property type="evidence" value="ECO:0007669"/>
    <property type="project" value="TreeGrafter"/>
</dbReference>
<dbReference type="SUPFAM" id="SSF48371">
    <property type="entry name" value="ARM repeat"/>
    <property type="match status" value="1"/>
</dbReference>
<name>A0A830HNL1_9CHLO</name>
<dbReference type="InterPro" id="IPR011632">
    <property type="entry name" value="DUF1601"/>
</dbReference>
<feature type="domain" description="RAP" evidence="2">
    <location>
        <begin position="442"/>
        <end position="503"/>
    </location>
</feature>
<dbReference type="Pfam" id="PF07671">
    <property type="entry name" value="DUF1601"/>
    <property type="match status" value="1"/>
</dbReference>
<dbReference type="InterPro" id="IPR050870">
    <property type="entry name" value="FAST_kinase"/>
</dbReference>
<dbReference type="PANTHER" id="PTHR21228:SF40">
    <property type="entry name" value="LD45607P"/>
    <property type="match status" value="1"/>
</dbReference>
<dbReference type="InterPro" id="IPR058917">
    <property type="entry name" value="RESC6_dom"/>
</dbReference>
<dbReference type="AlphaFoldDB" id="A0A830HNL1"/>
<gene>
    <name evidence="3" type="ORF">PPROV_000725600</name>
</gene>
<sequence length="597" mass="67652">MSGLSGHTRRHNPRRSAEECARMLTSRIVNAQSDGALADFVEQHVGKFDEIHVSTAANKLAKLTARRHTITLSKSQRDSVLLLLEERLHDFESISARPVANLLWSCAKLGYDDGNHSMVHYLSDQVPRVVDDFNPQTLANTVWAWATMRHQPSSNTLAALERRMLACVDDFDPQDVTNTLWAWANMRHQPSDKVLDALERRMLACVDDFNPQALANTVWAWATMRHQPPAEVLIALERRMLACVDDFIPQDVANTLWAWATMRHQPSADALIALERRMLACVDDFKPQNLANTLWAIAMLINSIEGDSITCRPTRRVMRLWGTTAIDQNVLDQLLHRLEHAAQLRSLEEQAFQQILQAHHLLGDRFKPSAALLDQAREAQQPCSIRHARHGQSSSRVVQREVAACLDRLGITYDVEALTEDGMHRVDMLVRGRTDDGGERLLVIECDGPTHFLRSSDGTYRIDGSTYARNCDLRKLGLDVLCVTGHEWTSLTKDDERDAYLRRELQERDSKHSFKCDNVPVETRDHHRDIEARRRVHRLCEVGGHAAEGGALTRPTPQASASASYVPPPPYIDYLSELRKRGIIVEETNNAKKRRTE</sequence>
<dbReference type="GO" id="GO:0005759">
    <property type="term" value="C:mitochondrial matrix"/>
    <property type="evidence" value="ECO:0007669"/>
    <property type="project" value="TreeGrafter"/>
</dbReference>
<dbReference type="Proteomes" id="UP000660262">
    <property type="component" value="Unassembled WGS sequence"/>
</dbReference>
<dbReference type="EMBL" id="BNJQ01000021">
    <property type="protein sequence ID" value="GHP08518.1"/>
    <property type="molecule type" value="Genomic_DNA"/>
</dbReference>
<dbReference type="GO" id="GO:0035770">
    <property type="term" value="C:ribonucleoprotein granule"/>
    <property type="evidence" value="ECO:0007669"/>
    <property type="project" value="TreeGrafter"/>
</dbReference>
<accession>A0A830HNL1</accession>